<dbReference type="AlphaFoldDB" id="A0A2B7X1V9"/>
<dbReference type="STRING" id="1447875.A0A2B7X1V9"/>
<comment type="caution">
    <text evidence="2">The sequence shown here is derived from an EMBL/GenBank/DDBJ whole genome shotgun (WGS) entry which is preliminary data.</text>
</comment>
<feature type="compositionally biased region" description="Basic residues" evidence="1">
    <location>
        <begin position="373"/>
        <end position="382"/>
    </location>
</feature>
<keyword evidence="3" id="KW-1185">Reference proteome</keyword>
<sequence>MDVVDLRAFGSAELHAKLGNPKPSINVNDVRAASVRPKYESEEEEVSETEASNRSESVFSPVENDSDTGASESEEMGLDSPKESINREHSTPEHIFALEIPTSSSGPAISRTGSINTVKRASCITLMPPIQPRPNDSSSASASPLLSGVAEPIFVPSHVTEEEAIQYYRSFYSDAVSSDDEYGLDNLEASFLVATPISFYVPDSKPHLISIEPPGSYISKRQTTRRRKKQDSSPLSREVSPKSSPRSPSSISIKNRVSGLRKVQHSKRRDSTALVPESASPIKTRFSNASVPSLSDLTWRANSVPASNYETEPESSATPRNTQDSGSTRRKHTLLPSPRFPRRDSSNKHQKVEKPVENKLNSQEHSGREDGRRTRKWKKKSKVPPVPQLTGIAISPNVPSPLSSATSPDSPGSVSLQSHPPMAQPLITSNGGFRRNSNGTSSSLNSSPPSTTTTNDFPNLPLPDESSSTLLYPPTKRRGFHERTQSISSLASTTSMPNYPNHPFPNTSSPRSATHRYRDRFYPTNTYASARPPSFENVSPVPKPFLHNAHTFAPHGSISTTNLSNISSESAATSRSNSRSDVNSMSWNRYTGTWSPSGTPVVDRGRDLPRKHARSKSIKRLYETSETVSRAGSKAINGLGSMLRKKNAASGDDGWNSSRVI</sequence>
<dbReference type="EMBL" id="PDNB01000154">
    <property type="protein sequence ID" value="PGH02869.1"/>
    <property type="molecule type" value="Genomic_DNA"/>
</dbReference>
<feature type="compositionally biased region" description="Polar residues" evidence="1">
    <location>
        <begin position="285"/>
        <end position="326"/>
    </location>
</feature>
<dbReference type="Proteomes" id="UP000223968">
    <property type="component" value="Unassembled WGS sequence"/>
</dbReference>
<accession>A0A2B7X1V9</accession>
<feature type="compositionally biased region" description="Polar residues" evidence="1">
    <location>
        <begin position="400"/>
        <end position="418"/>
    </location>
</feature>
<evidence type="ECO:0000313" key="3">
    <source>
        <dbReference type="Proteomes" id="UP000223968"/>
    </source>
</evidence>
<name>A0A2B7X1V9_9EURO</name>
<feature type="compositionally biased region" description="Basic and acidic residues" evidence="1">
    <location>
        <begin position="341"/>
        <end position="357"/>
    </location>
</feature>
<feature type="region of interest" description="Disordered" evidence="1">
    <location>
        <begin position="211"/>
        <end position="514"/>
    </location>
</feature>
<dbReference type="OrthoDB" id="4203213at2759"/>
<feature type="compositionally biased region" description="Polar residues" evidence="1">
    <location>
        <begin position="485"/>
        <end position="512"/>
    </location>
</feature>
<gene>
    <name evidence="2" type="ORF">AJ79_07525</name>
</gene>
<feature type="compositionally biased region" description="Low complexity" evidence="1">
    <location>
        <begin position="436"/>
        <end position="459"/>
    </location>
</feature>
<organism evidence="2 3">
    <name type="scientific">Helicocarpus griseus UAMH5409</name>
    <dbReference type="NCBI Taxonomy" id="1447875"/>
    <lineage>
        <taxon>Eukaryota</taxon>
        <taxon>Fungi</taxon>
        <taxon>Dikarya</taxon>
        <taxon>Ascomycota</taxon>
        <taxon>Pezizomycotina</taxon>
        <taxon>Eurotiomycetes</taxon>
        <taxon>Eurotiomycetidae</taxon>
        <taxon>Onygenales</taxon>
        <taxon>Ajellomycetaceae</taxon>
        <taxon>Helicocarpus</taxon>
    </lineage>
</organism>
<feature type="region of interest" description="Disordered" evidence="1">
    <location>
        <begin position="32"/>
        <end position="88"/>
    </location>
</feature>
<proteinExistence type="predicted"/>
<evidence type="ECO:0000313" key="2">
    <source>
        <dbReference type="EMBL" id="PGH02869.1"/>
    </source>
</evidence>
<protein>
    <submittedName>
        <fullName evidence="2">Uncharacterized protein</fullName>
    </submittedName>
</protein>
<reference evidence="2 3" key="1">
    <citation type="submission" date="2017-10" db="EMBL/GenBank/DDBJ databases">
        <title>Comparative genomics in systemic dimorphic fungi from Ajellomycetaceae.</title>
        <authorList>
            <person name="Munoz J.F."/>
            <person name="Mcewen J.G."/>
            <person name="Clay O.K."/>
            <person name="Cuomo C.A."/>
        </authorList>
    </citation>
    <scope>NUCLEOTIDE SEQUENCE [LARGE SCALE GENOMIC DNA]</scope>
    <source>
        <strain evidence="2 3">UAMH5409</strain>
    </source>
</reference>
<evidence type="ECO:0000256" key="1">
    <source>
        <dbReference type="SAM" id="MobiDB-lite"/>
    </source>
</evidence>
<feature type="compositionally biased region" description="Low complexity" evidence="1">
    <location>
        <begin position="241"/>
        <end position="254"/>
    </location>
</feature>